<accession>A0A8H3MLG8</accession>
<evidence type="ECO:0000259" key="1">
    <source>
        <dbReference type="Pfam" id="PF13358"/>
    </source>
</evidence>
<dbReference type="InterPro" id="IPR036397">
    <property type="entry name" value="RNaseH_sf"/>
</dbReference>
<evidence type="ECO:0000313" key="3">
    <source>
        <dbReference type="Proteomes" id="UP000615446"/>
    </source>
</evidence>
<dbReference type="Pfam" id="PF13358">
    <property type="entry name" value="DDE_3"/>
    <property type="match status" value="1"/>
</dbReference>
<organism evidence="2 3">
    <name type="scientific">Rhizophagus clarus</name>
    <dbReference type="NCBI Taxonomy" id="94130"/>
    <lineage>
        <taxon>Eukaryota</taxon>
        <taxon>Fungi</taxon>
        <taxon>Fungi incertae sedis</taxon>
        <taxon>Mucoromycota</taxon>
        <taxon>Glomeromycotina</taxon>
        <taxon>Glomeromycetes</taxon>
        <taxon>Glomerales</taxon>
        <taxon>Glomeraceae</taxon>
        <taxon>Rhizophagus</taxon>
    </lineage>
</organism>
<comment type="caution">
    <text evidence="2">The sequence shown here is derived from an EMBL/GenBank/DDBJ whole genome shotgun (WGS) entry which is preliminary data.</text>
</comment>
<sequence length="135" mass="15779">MAWGGISKKGKTPLFCFTNIMDGQFYVNILQTQLLSAAQNMYRRNWHLQQDNDLKHISCVAKDFIARNSINIIDWPSNSLNLNPIGNVWTIMKNNVEKRMPKNISELTKFLTEEWDTILQIMINNLIMSMRTRCK</sequence>
<dbReference type="EMBL" id="BLAL01000357">
    <property type="protein sequence ID" value="GET04955.1"/>
    <property type="molecule type" value="Genomic_DNA"/>
</dbReference>
<dbReference type="Proteomes" id="UP000615446">
    <property type="component" value="Unassembled WGS sequence"/>
</dbReference>
<dbReference type="AlphaFoldDB" id="A0A8H3MLG8"/>
<feature type="domain" description="Tc1-like transposase DDE" evidence="1">
    <location>
        <begin position="4"/>
        <end position="107"/>
    </location>
</feature>
<dbReference type="OrthoDB" id="5410741at2759"/>
<dbReference type="Gene3D" id="3.30.420.10">
    <property type="entry name" value="Ribonuclease H-like superfamily/Ribonuclease H"/>
    <property type="match status" value="1"/>
</dbReference>
<reference evidence="2" key="1">
    <citation type="submission" date="2019-10" db="EMBL/GenBank/DDBJ databases">
        <title>Conservation and host-specific expression of non-tandemly repeated heterogenous ribosome RNA gene in arbuscular mycorrhizal fungi.</title>
        <authorList>
            <person name="Maeda T."/>
            <person name="Kobayashi Y."/>
            <person name="Nakagawa T."/>
            <person name="Ezawa T."/>
            <person name="Yamaguchi K."/>
            <person name="Bino T."/>
            <person name="Nishimoto Y."/>
            <person name="Shigenobu S."/>
            <person name="Kawaguchi M."/>
        </authorList>
    </citation>
    <scope>NUCLEOTIDE SEQUENCE</scope>
    <source>
        <strain evidence="2">HR1</strain>
    </source>
</reference>
<evidence type="ECO:0000313" key="2">
    <source>
        <dbReference type="EMBL" id="GET04955.1"/>
    </source>
</evidence>
<dbReference type="GO" id="GO:0003676">
    <property type="term" value="F:nucleic acid binding"/>
    <property type="evidence" value="ECO:0007669"/>
    <property type="project" value="InterPro"/>
</dbReference>
<protein>
    <submittedName>
        <fullName evidence="2">Transposable element Tcb1 transposase isoform X2</fullName>
    </submittedName>
</protein>
<proteinExistence type="predicted"/>
<gene>
    <name evidence="2" type="ORF">RCL2_003124700</name>
</gene>
<dbReference type="InterPro" id="IPR038717">
    <property type="entry name" value="Tc1-like_DDE_dom"/>
</dbReference>
<name>A0A8H3MLG8_9GLOM</name>